<proteinExistence type="inferred from homology"/>
<dbReference type="InterPro" id="IPR036866">
    <property type="entry name" value="RibonucZ/Hydroxyglut_hydro"/>
</dbReference>
<dbReference type="PROSITE" id="PS00201">
    <property type="entry name" value="FLAVODOXIN"/>
    <property type="match status" value="1"/>
</dbReference>
<dbReference type="Pfam" id="PF00258">
    <property type="entry name" value="Flavodoxin_1"/>
    <property type="match status" value="1"/>
</dbReference>
<comment type="caution">
    <text evidence="3">The sequence shown here is derived from an EMBL/GenBank/DDBJ whole genome shotgun (WGS) entry which is preliminary data.</text>
</comment>
<dbReference type="PROSITE" id="PS50902">
    <property type="entry name" value="FLAVODOXIN_LIKE"/>
    <property type="match status" value="1"/>
</dbReference>
<dbReference type="Gene3D" id="3.40.50.360">
    <property type="match status" value="1"/>
</dbReference>
<dbReference type="Proteomes" id="UP000824081">
    <property type="component" value="Unassembled WGS sequence"/>
</dbReference>
<reference evidence="3" key="1">
    <citation type="submission" date="2020-10" db="EMBL/GenBank/DDBJ databases">
        <authorList>
            <person name="Gilroy R."/>
        </authorList>
    </citation>
    <scope>NUCLEOTIDE SEQUENCE</scope>
    <source>
        <strain evidence="3">11687</strain>
    </source>
</reference>
<dbReference type="CDD" id="cd07709">
    <property type="entry name" value="flavodiiron_proteins_MBL-fold"/>
    <property type="match status" value="1"/>
</dbReference>
<sequence length="399" mass="45082">MYNIRNVTEDIVWIGANDRRLALFENIFPIPEGVSYNSYLLKDEKTVLLDTADSAVAGQFFENLEAALDGRTLDYIVINHMEPDHCALLADVLRRYPDAVLVGNAKTFTIVSGFFGLENVKRMTVKEGDSLVTGKHTLYFYFAPMVHWPEVMVSYDATDKVLFSADAFGSFKSLDGNLFNDEVNYERDWMDEARRYYTNIVGKYGVMVQTALKKLSALQIDYICPLHGLVWRSDFSSLLEKYDKWSRYEEESRGVVVIYASIYGHTENAAEILARMLSEKGVKDVRVYDASRTHVSELIAEIFRVKNIVLASSTYNAELYTPMKNLVADMKSLAVQNKNFALIENGSWAPYAKTQMTEMLSALKNCTYEDISLTIRSALKEDQLASLDALAASLAKSGF</sequence>
<dbReference type="InterPro" id="IPR045761">
    <property type="entry name" value="ODP_dom"/>
</dbReference>
<dbReference type="GO" id="GO:0016651">
    <property type="term" value="F:oxidoreductase activity, acting on NAD(P)H"/>
    <property type="evidence" value="ECO:0007669"/>
    <property type="project" value="UniProtKB-ARBA"/>
</dbReference>
<dbReference type="PANTHER" id="PTHR43717:SF1">
    <property type="entry name" value="ANAEROBIC NITRIC OXIDE REDUCTASE FLAVORUBREDOXIN"/>
    <property type="match status" value="1"/>
</dbReference>
<gene>
    <name evidence="3" type="ORF">IAC57_00830</name>
</gene>
<dbReference type="InterPro" id="IPR016440">
    <property type="entry name" value="Rubredoxin-O_OxRdtase"/>
</dbReference>
<dbReference type="InterPro" id="IPR001279">
    <property type="entry name" value="Metallo-B-lactamas"/>
</dbReference>
<accession>A0A9D1ME50</accession>
<evidence type="ECO:0000259" key="2">
    <source>
        <dbReference type="PROSITE" id="PS50902"/>
    </source>
</evidence>
<evidence type="ECO:0000256" key="1">
    <source>
        <dbReference type="ARBA" id="ARBA00007121"/>
    </source>
</evidence>
<evidence type="ECO:0000313" key="4">
    <source>
        <dbReference type="Proteomes" id="UP000824081"/>
    </source>
</evidence>
<dbReference type="GO" id="GO:0009055">
    <property type="term" value="F:electron transfer activity"/>
    <property type="evidence" value="ECO:0007669"/>
    <property type="project" value="InterPro"/>
</dbReference>
<dbReference type="EMBL" id="DVMZ01000023">
    <property type="protein sequence ID" value="HIU58622.1"/>
    <property type="molecule type" value="Genomic_DNA"/>
</dbReference>
<organism evidence="3 4">
    <name type="scientific">Candidatus Scatosoma pullistercoris</name>
    <dbReference type="NCBI Taxonomy" id="2840934"/>
    <lineage>
        <taxon>Bacteria</taxon>
        <taxon>Bacillati</taxon>
        <taxon>Bacillota</taxon>
        <taxon>Clostridia</taxon>
        <taxon>Candidatus Scatosoma</taxon>
    </lineage>
</organism>
<dbReference type="AlphaFoldDB" id="A0A9D1ME50"/>
<dbReference type="GO" id="GO:0010181">
    <property type="term" value="F:FMN binding"/>
    <property type="evidence" value="ECO:0007669"/>
    <property type="project" value="InterPro"/>
</dbReference>
<evidence type="ECO:0000313" key="3">
    <source>
        <dbReference type="EMBL" id="HIU58622.1"/>
    </source>
</evidence>
<protein>
    <submittedName>
        <fullName evidence="3">FprA family A-type flavoprotein</fullName>
    </submittedName>
</protein>
<dbReference type="SMART" id="SM00849">
    <property type="entry name" value="Lactamase_B"/>
    <property type="match status" value="1"/>
</dbReference>
<name>A0A9D1ME50_9FIRM</name>
<comment type="similarity">
    <text evidence="1">In the N-terminal section; belongs to the zinc metallo-hydrolase group 3 family.</text>
</comment>
<dbReference type="InterPro" id="IPR008254">
    <property type="entry name" value="Flavodoxin/NO_synth"/>
</dbReference>
<dbReference type="GO" id="GO:0046872">
    <property type="term" value="F:metal ion binding"/>
    <property type="evidence" value="ECO:0007669"/>
    <property type="project" value="InterPro"/>
</dbReference>
<dbReference type="SUPFAM" id="SSF56281">
    <property type="entry name" value="Metallo-hydrolase/oxidoreductase"/>
    <property type="match status" value="1"/>
</dbReference>
<reference evidence="3" key="2">
    <citation type="journal article" date="2021" name="PeerJ">
        <title>Extensive microbial diversity within the chicken gut microbiome revealed by metagenomics and culture.</title>
        <authorList>
            <person name="Gilroy R."/>
            <person name="Ravi A."/>
            <person name="Getino M."/>
            <person name="Pursley I."/>
            <person name="Horton D.L."/>
            <person name="Alikhan N.F."/>
            <person name="Baker D."/>
            <person name="Gharbi K."/>
            <person name="Hall N."/>
            <person name="Watson M."/>
            <person name="Adriaenssens E.M."/>
            <person name="Foster-Nyarko E."/>
            <person name="Jarju S."/>
            <person name="Secka A."/>
            <person name="Antonio M."/>
            <person name="Oren A."/>
            <person name="Chaudhuri R.R."/>
            <person name="La Ragione R."/>
            <person name="Hildebrand F."/>
            <person name="Pallen M.J."/>
        </authorList>
    </citation>
    <scope>NUCLEOTIDE SEQUENCE</scope>
    <source>
        <strain evidence="3">11687</strain>
    </source>
</reference>
<dbReference type="PANTHER" id="PTHR43717">
    <property type="entry name" value="ANAEROBIC NITRIC OXIDE REDUCTASE FLAVORUBREDOXIN"/>
    <property type="match status" value="1"/>
</dbReference>
<dbReference type="PIRSF" id="PIRSF005243">
    <property type="entry name" value="ROO"/>
    <property type="match status" value="1"/>
</dbReference>
<dbReference type="Pfam" id="PF19583">
    <property type="entry name" value="ODP"/>
    <property type="match status" value="1"/>
</dbReference>
<dbReference type="SUPFAM" id="SSF52218">
    <property type="entry name" value="Flavoproteins"/>
    <property type="match status" value="1"/>
</dbReference>
<dbReference type="InterPro" id="IPR001226">
    <property type="entry name" value="Flavodoxin_CS"/>
</dbReference>
<feature type="domain" description="Flavodoxin-like" evidence="2">
    <location>
        <begin position="255"/>
        <end position="395"/>
    </location>
</feature>
<dbReference type="InterPro" id="IPR029039">
    <property type="entry name" value="Flavoprotein-like_sf"/>
</dbReference>
<dbReference type="Gene3D" id="3.60.15.10">
    <property type="entry name" value="Ribonuclease Z/Hydroxyacylglutathione hydrolase-like"/>
    <property type="match status" value="1"/>
</dbReference>